<evidence type="ECO:0000313" key="2">
    <source>
        <dbReference type="Proteomes" id="UP000321501"/>
    </source>
</evidence>
<dbReference type="Proteomes" id="UP000321501">
    <property type="component" value="Chromosome"/>
</dbReference>
<gene>
    <name evidence="1" type="ORF">JMUB3934_2108</name>
</gene>
<sequence>MTIYIGYELNNELSKLIKKAEEKRLIFLESLRITRESHKGVWGSPEEIEKNITQNMKPVKEKFEIEIKQINADITGNIKEYSQKWSKKEIEKIDFDKLKYIIEFSKFDIPDKLFEEIIIEILGYEANNLKMLKITREVLGNRKIEKLFTRLDKEKELEKLINKDLEKYLDFELEPQTEMSFEEKYRPFLNAIEEIQTKVLEIKTGR</sequence>
<reference evidence="1 2" key="1">
    <citation type="submission" date="2019-07" db="EMBL/GenBank/DDBJ databases">
        <title>Complete Genome Sequence of Leptotrichia wadei Strain JMUB3934.</title>
        <authorList>
            <person name="Watanabe S."/>
            <person name="Cui L."/>
        </authorList>
    </citation>
    <scope>NUCLEOTIDE SEQUENCE [LARGE SCALE GENOMIC DNA]</scope>
    <source>
        <strain evidence="1 2">JMUB3934</strain>
    </source>
</reference>
<dbReference type="RefSeq" id="WP_146964898.1">
    <property type="nucleotide sequence ID" value="NZ_AP019835.1"/>
</dbReference>
<proteinExistence type="predicted"/>
<name>A0A510KGI7_9FUSO</name>
<organism evidence="1 2">
    <name type="scientific">Leptotrichia wadei</name>
    <dbReference type="NCBI Taxonomy" id="157687"/>
    <lineage>
        <taxon>Bacteria</taxon>
        <taxon>Fusobacteriati</taxon>
        <taxon>Fusobacteriota</taxon>
        <taxon>Fusobacteriia</taxon>
        <taxon>Fusobacteriales</taxon>
        <taxon>Leptotrichiaceae</taxon>
        <taxon>Leptotrichia</taxon>
    </lineage>
</organism>
<dbReference type="EMBL" id="AP019835">
    <property type="protein sequence ID" value="BBM50796.1"/>
    <property type="molecule type" value="Genomic_DNA"/>
</dbReference>
<accession>A0A510KGI7</accession>
<dbReference type="AlphaFoldDB" id="A0A510KGI7"/>
<protein>
    <submittedName>
        <fullName evidence="1">Uncharacterized protein</fullName>
    </submittedName>
</protein>
<evidence type="ECO:0000313" key="1">
    <source>
        <dbReference type="EMBL" id="BBM50796.1"/>
    </source>
</evidence>